<sequence>MEELPGYDKDYVREEDIEAFEDALSEDDTLCVSLNSSASSVLLTDTTAGTSSSASNRIMSTNDWTPIYEKLDHGLRNRKKDHHRDGSNHSSSHKSHAASQRLRKANKPDIFSNSISYKLFRWPILIFALWWISCLFTFYLMVRMAVAFSEFILTWRGDKKGLREKLRNSQNYQEWVENAKKLDSTFGLDQWRKDPVFYYYDYRTLAKTIKNLRSSTNDCDIEQCMVVLQNCLKSNFAGIENPIMYSQTYYGTKYLIETYRKQVMESLRFISASDKVSVERKYRFFKTVYFLFGRSALCLSGGACFAYTHFGLIKALVENDLLPEIISGTSGGSLVAALACTRTNEELKKLLVPALAYKITACEDSLFTWFPRWWRTSARFDPVDWARKSQFFTMGSMTFQEVYDRTGKILNVSTVPSDPHSPVILCNHITSPDCVVWSALLASSSVPGILPPIILMTKDKHTADIVPFSFGSKWKDGSLRTDIPVEELNKYFNVTFSVVSQVNPHISFFFFAPKGAVGRPVSRRHATGLRGGFVGSAVENFLKLEIRKWLKFLKGLSLFPRLLDQDWSNVWLQRFTGTITVWPKMSISDFWYILSDPTPKRLEGMIRKGEMVAYPKLLFLKNRLDIERLISQGLHDAKLEYFQTVSSEIRESEDSEISGNLNSQSLTHSFGEGLEFSVMTGHDDDDGSEYLPEDLSDGEKISGSSDSDYSITTTSP</sequence>
<keyword evidence="4 5" id="KW-0443">Lipid metabolism</keyword>
<dbReference type="CDD" id="cd07232">
    <property type="entry name" value="Pat_PLPL"/>
    <property type="match status" value="1"/>
</dbReference>
<keyword evidence="2 5" id="KW-0378">Hydrolase</keyword>
<evidence type="ECO:0000256" key="3">
    <source>
        <dbReference type="ARBA" id="ARBA00022963"/>
    </source>
</evidence>
<evidence type="ECO:0000313" key="10">
    <source>
        <dbReference type="Proteomes" id="UP001360560"/>
    </source>
</evidence>
<organism evidence="9 10">
    <name type="scientific">Saccharomycopsis crataegensis</name>
    <dbReference type="NCBI Taxonomy" id="43959"/>
    <lineage>
        <taxon>Eukaryota</taxon>
        <taxon>Fungi</taxon>
        <taxon>Dikarya</taxon>
        <taxon>Ascomycota</taxon>
        <taxon>Saccharomycotina</taxon>
        <taxon>Saccharomycetes</taxon>
        <taxon>Saccharomycopsidaceae</taxon>
        <taxon>Saccharomycopsis</taxon>
    </lineage>
</organism>
<dbReference type="Pfam" id="PF01734">
    <property type="entry name" value="Patatin"/>
    <property type="match status" value="1"/>
</dbReference>
<evidence type="ECO:0000256" key="1">
    <source>
        <dbReference type="ARBA" id="ARBA00006104"/>
    </source>
</evidence>
<evidence type="ECO:0000256" key="4">
    <source>
        <dbReference type="ARBA" id="ARBA00023098"/>
    </source>
</evidence>
<evidence type="ECO:0000256" key="6">
    <source>
        <dbReference type="RuleBase" id="RU362055"/>
    </source>
</evidence>
<dbReference type="PANTHER" id="PTHR14226">
    <property type="entry name" value="NEUROPATHY TARGET ESTERASE/SWISS CHEESE D.MELANOGASTER"/>
    <property type="match status" value="1"/>
</dbReference>
<feature type="short sequence motif" description="GXSXG" evidence="5">
    <location>
        <begin position="328"/>
        <end position="332"/>
    </location>
</feature>
<dbReference type="GO" id="GO:0016020">
    <property type="term" value="C:membrane"/>
    <property type="evidence" value="ECO:0007669"/>
    <property type="project" value="UniProtKB-SubCell"/>
</dbReference>
<evidence type="ECO:0000256" key="7">
    <source>
        <dbReference type="SAM" id="MobiDB-lite"/>
    </source>
</evidence>
<accession>A0AAV5QHS0</accession>
<feature type="region of interest" description="Disordered" evidence="7">
    <location>
        <begin position="78"/>
        <end position="104"/>
    </location>
</feature>
<feature type="region of interest" description="Disordered" evidence="7">
    <location>
        <begin position="677"/>
        <end position="716"/>
    </location>
</feature>
<keyword evidence="6" id="KW-0472">Membrane</keyword>
<comment type="similarity">
    <text evidence="1 6">Belongs to the PLPL family.</text>
</comment>
<evidence type="ECO:0000256" key="2">
    <source>
        <dbReference type="ARBA" id="ARBA00022801"/>
    </source>
</evidence>
<dbReference type="GeneID" id="90072215"/>
<comment type="function">
    <text evidence="6">Lipid hydrolase.</text>
</comment>
<feature type="active site" description="Nucleophile" evidence="5">
    <location>
        <position position="330"/>
    </location>
</feature>
<protein>
    <recommendedName>
        <fullName evidence="6">Patatin-like phospholipase domain-containing protein</fullName>
        <ecNumber evidence="6">3.1.1.-</ecNumber>
    </recommendedName>
</protein>
<keyword evidence="3 5" id="KW-0442">Lipid degradation</keyword>
<feature type="domain" description="PNPLA" evidence="8">
    <location>
        <begin position="297"/>
        <end position="489"/>
    </location>
</feature>
<comment type="caution">
    <text evidence="9">The sequence shown here is derived from an EMBL/GenBank/DDBJ whole genome shotgun (WGS) entry which is preliminary data.</text>
</comment>
<dbReference type="GO" id="GO:0016042">
    <property type="term" value="P:lipid catabolic process"/>
    <property type="evidence" value="ECO:0007669"/>
    <property type="project" value="UniProtKB-UniRule"/>
</dbReference>
<dbReference type="InterPro" id="IPR002641">
    <property type="entry name" value="PNPLA_dom"/>
</dbReference>
<feature type="compositionally biased region" description="Basic residues" evidence="7">
    <location>
        <begin position="91"/>
        <end position="104"/>
    </location>
</feature>
<feature type="compositionally biased region" description="Low complexity" evidence="7">
    <location>
        <begin position="701"/>
        <end position="716"/>
    </location>
</feature>
<evidence type="ECO:0000256" key="5">
    <source>
        <dbReference type="PROSITE-ProRule" id="PRU01161"/>
    </source>
</evidence>
<dbReference type="InterPro" id="IPR050301">
    <property type="entry name" value="NTE"/>
</dbReference>
<dbReference type="RefSeq" id="XP_064851236.1">
    <property type="nucleotide sequence ID" value="XM_064995164.1"/>
</dbReference>
<feature type="transmembrane region" description="Helical" evidence="6">
    <location>
        <begin position="288"/>
        <end position="310"/>
    </location>
</feature>
<feature type="transmembrane region" description="Helical" evidence="6">
    <location>
        <begin position="122"/>
        <end position="142"/>
    </location>
</feature>
<dbReference type="EC" id="3.1.1.-" evidence="6"/>
<dbReference type="InterPro" id="IPR016035">
    <property type="entry name" value="Acyl_Trfase/lysoPLipase"/>
</dbReference>
<feature type="active site" description="Proton acceptor" evidence="5">
    <location>
        <position position="476"/>
    </location>
</feature>
<name>A0AAV5QHS0_9ASCO</name>
<feature type="compositionally biased region" description="Acidic residues" evidence="7">
    <location>
        <begin position="683"/>
        <end position="696"/>
    </location>
</feature>
<dbReference type="GO" id="GO:0006641">
    <property type="term" value="P:triglyceride metabolic process"/>
    <property type="evidence" value="ECO:0007669"/>
    <property type="project" value="UniProtKB-ARBA"/>
</dbReference>
<gene>
    <name evidence="9" type="ORF">DASC09_015610</name>
</gene>
<dbReference type="InterPro" id="IPR021771">
    <property type="entry name" value="Triacylglycerol_lipase_N"/>
</dbReference>
<comment type="subcellular location">
    <subcellularLocation>
        <location evidence="6">Membrane</location>
        <topology evidence="6">Single-pass membrane protein</topology>
    </subcellularLocation>
</comment>
<dbReference type="PANTHER" id="PTHR14226:SF66">
    <property type="entry name" value="TRIACYLGLYCEROL LIPASE PTL2"/>
    <property type="match status" value="1"/>
</dbReference>
<dbReference type="Gene3D" id="3.40.1090.10">
    <property type="entry name" value="Cytosolic phospholipase A2 catalytic domain"/>
    <property type="match status" value="2"/>
</dbReference>
<evidence type="ECO:0000313" key="9">
    <source>
        <dbReference type="EMBL" id="GMM34236.1"/>
    </source>
</evidence>
<dbReference type="GO" id="GO:0004806">
    <property type="term" value="F:triacylglycerol lipase activity"/>
    <property type="evidence" value="ECO:0007669"/>
    <property type="project" value="InterPro"/>
</dbReference>
<dbReference type="Pfam" id="PF11815">
    <property type="entry name" value="DUF3336"/>
    <property type="match status" value="1"/>
</dbReference>
<keyword evidence="6" id="KW-1133">Transmembrane helix</keyword>
<dbReference type="Proteomes" id="UP001360560">
    <property type="component" value="Unassembled WGS sequence"/>
</dbReference>
<proteinExistence type="inferred from homology"/>
<dbReference type="PROSITE" id="PS51635">
    <property type="entry name" value="PNPLA"/>
    <property type="match status" value="1"/>
</dbReference>
<comment type="caution">
    <text evidence="5 6">Lacks conserved residue(s) required for the propagation of feature annotation.</text>
</comment>
<dbReference type="SUPFAM" id="SSF52151">
    <property type="entry name" value="FabD/lysophospholipase-like"/>
    <property type="match status" value="1"/>
</dbReference>
<dbReference type="AlphaFoldDB" id="A0AAV5QHS0"/>
<reference evidence="9 10" key="1">
    <citation type="journal article" date="2023" name="Elife">
        <title>Identification of key yeast species and microbe-microbe interactions impacting larval growth of Drosophila in the wild.</title>
        <authorList>
            <person name="Mure A."/>
            <person name="Sugiura Y."/>
            <person name="Maeda R."/>
            <person name="Honda K."/>
            <person name="Sakurai N."/>
            <person name="Takahashi Y."/>
            <person name="Watada M."/>
            <person name="Katoh T."/>
            <person name="Gotoh A."/>
            <person name="Gotoh Y."/>
            <person name="Taniguchi I."/>
            <person name="Nakamura K."/>
            <person name="Hayashi T."/>
            <person name="Katayama T."/>
            <person name="Uemura T."/>
            <person name="Hattori Y."/>
        </authorList>
    </citation>
    <scope>NUCLEOTIDE SEQUENCE [LARGE SCALE GENOMIC DNA]</scope>
    <source>
        <strain evidence="9 10">SC-9</strain>
    </source>
</reference>
<keyword evidence="10" id="KW-1185">Reference proteome</keyword>
<evidence type="ECO:0000259" key="8">
    <source>
        <dbReference type="PROSITE" id="PS51635"/>
    </source>
</evidence>
<dbReference type="EMBL" id="BTFZ01000002">
    <property type="protein sequence ID" value="GMM34236.1"/>
    <property type="molecule type" value="Genomic_DNA"/>
</dbReference>
<keyword evidence="6" id="KW-0812">Transmembrane</keyword>